<protein>
    <recommendedName>
        <fullName evidence="3">Metastasis-suppressor KiSS-1</fullName>
    </recommendedName>
</protein>
<dbReference type="Proteomes" id="UP000827986">
    <property type="component" value="Unassembled WGS sequence"/>
</dbReference>
<dbReference type="OrthoDB" id="9899812at2759"/>
<comment type="caution">
    <text evidence="1">The sequence shown here is derived from an EMBL/GenBank/DDBJ whole genome shotgun (WGS) entry which is preliminary data.</text>
</comment>
<evidence type="ECO:0000313" key="1">
    <source>
        <dbReference type="EMBL" id="KAH1171239.1"/>
    </source>
</evidence>
<proteinExistence type="predicted"/>
<accession>A0A9D4AUZ5</accession>
<organism evidence="1 2">
    <name type="scientific">Mauremys mutica</name>
    <name type="common">yellowpond turtle</name>
    <dbReference type="NCBI Taxonomy" id="74926"/>
    <lineage>
        <taxon>Eukaryota</taxon>
        <taxon>Metazoa</taxon>
        <taxon>Chordata</taxon>
        <taxon>Craniata</taxon>
        <taxon>Vertebrata</taxon>
        <taxon>Euteleostomi</taxon>
        <taxon>Archelosauria</taxon>
        <taxon>Testudinata</taxon>
        <taxon>Testudines</taxon>
        <taxon>Cryptodira</taxon>
        <taxon>Durocryptodira</taxon>
        <taxon>Testudinoidea</taxon>
        <taxon>Geoemydidae</taxon>
        <taxon>Geoemydinae</taxon>
        <taxon>Mauremys</taxon>
    </lineage>
</organism>
<dbReference type="GO" id="GO:0007204">
    <property type="term" value="P:positive regulation of cytosolic calcium ion concentration"/>
    <property type="evidence" value="ECO:0007669"/>
    <property type="project" value="TreeGrafter"/>
</dbReference>
<dbReference type="GO" id="GO:0007186">
    <property type="term" value="P:G protein-coupled receptor signaling pathway"/>
    <property type="evidence" value="ECO:0007669"/>
    <property type="project" value="TreeGrafter"/>
</dbReference>
<evidence type="ECO:0000313" key="2">
    <source>
        <dbReference type="Proteomes" id="UP000827986"/>
    </source>
</evidence>
<dbReference type="InterPro" id="IPR020207">
    <property type="entry name" value="Metastasis-suppressor_KiSS-1"/>
</dbReference>
<dbReference type="EMBL" id="JAHDVG010000483">
    <property type="protein sequence ID" value="KAH1171239.1"/>
    <property type="molecule type" value="Genomic_DNA"/>
</dbReference>
<evidence type="ECO:0008006" key="3">
    <source>
        <dbReference type="Google" id="ProtNLM"/>
    </source>
</evidence>
<reference evidence="1" key="1">
    <citation type="submission" date="2021-09" db="EMBL/GenBank/DDBJ databases">
        <title>The genome of Mauremys mutica provides insights into the evolution of semi-aquatic lifestyle.</title>
        <authorList>
            <person name="Gong S."/>
            <person name="Gao Y."/>
        </authorList>
    </citation>
    <scope>NUCLEOTIDE SEQUENCE</scope>
    <source>
        <strain evidence="1">MM-2020</strain>
        <tissue evidence="1">Muscle</tissue>
    </source>
</reference>
<dbReference type="PANTHER" id="PTHR16955:SF6">
    <property type="entry name" value="METASTASIS-SUPPRESSOR KISS-1"/>
    <property type="match status" value="1"/>
</dbReference>
<dbReference type="AlphaFoldDB" id="A0A9D4AUZ5"/>
<dbReference type="GO" id="GO:0031773">
    <property type="term" value="F:kisspeptin receptor binding"/>
    <property type="evidence" value="ECO:0007669"/>
    <property type="project" value="TreeGrafter"/>
</dbReference>
<dbReference type="Pfam" id="PF15152">
    <property type="entry name" value="Kisspeptin"/>
    <property type="match status" value="1"/>
</dbReference>
<sequence length="183" mass="20244">MASSGHVAGDLRLHHPLQEFFPSSLWVSGSLGKYSTAEQGLGQPRMNPFTSMLLLLFFSNAPFGKPAERYFPLWSPRHTGDHFKYLASLAHWDQAIPCSESKPSPGKGELRSTPPLLCKPQEDSQVQLGQGIHPARSRAISVPKGSLLVEREKDLSAYNWNSFGLRYGKRQADTGEAKSSHRA</sequence>
<name>A0A9D4AUZ5_9SAUR</name>
<keyword evidence="2" id="KW-1185">Reference proteome</keyword>
<dbReference type="PANTHER" id="PTHR16955">
    <property type="entry name" value="METASTASIS-SUPPRESSOR KISS-1"/>
    <property type="match status" value="1"/>
</dbReference>
<gene>
    <name evidence="1" type="ORF">KIL84_006857</name>
</gene>